<gene>
    <name evidence="1" type="ORF">HGMM_F47C12C02</name>
</gene>
<reference evidence="1" key="2">
    <citation type="journal article" date="2012" name="PLoS ONE">
        <title>A Deeply Branching Thermophilic Bacterium with an Ancient Acetyl-CoA Pathway Dominates a Subsurface Ecosystem.</title>
        <authorList>
            <person name="Takami H."/>
            <person name="Noguchi H."/>
            <person name="Takaki Y."/>
            <person name="Uchiyama I."/>
            <person name="Toyoda A."/>
            <person name="Nishi S."/>
            <person name="Chee G.-J."/>
            <person name="Arai W."/>
            <person name="Nunoura T."/>
            <person name="Itoh T."/>
            <person name="Hattori M."/>
            <person name="Takai K."/>
        </authorList>
    </citation>
    <scope>NUCLEOTIDE SEQUENCE</scope>
</reference>
<evidence type="ECO:0000313" key="1">
    <source>
        <dbReference type="EMBL" id="BAL57125.1"/>
    </source>
</evidence>
<proteinExistence type="predicted"/>
<accession>H5SLT9</accession>
<dbReference type="AlphaFoldDB" id="H5SLT9"/>
<dbReference type="EMBL" id="AP011767">
    <property type="protein sequence ID" value="BAL57125.1"/>
    <property type="molecule type" value="Genomic_DNA"/>
</dbReference>
<name>H5SLT9_9ZZZZ</name>
<reference evidence="1" key="1">
    <citation type="journal article" date="2005" name="Environ. Microbiol.">
        <title>Genetic and functional properties of uncultivated thermophilic crenarchaeotes from a subsurface gold mine as revealed by analysis of genome fragments.</title>
        <authorList>
            <person name="Nunoura T."/>
            <person name="Hirayama H."/>
            <person name="Takami H."/>
            <person name="Oida H."/>
            <person name="Nishi S."/>
            <person name="Shimamura S."/>
            <person name="Suzuki Y."/>
            <person name="Inagaki F."/>
            <person name="Takai K."/>
            <person name="Nealson K.H."/>
            <person name="Horikoshi K."/>
        </authorList>
    </citation>
    <scope>NUCLEOTIDE SEQUENCE</scope>
</reference>
<protein>
    <submittedName>
        <fullName evidence="1">Hypothetical conserved protein</fullName>
    </submittedName>
</protein>
<sequence>MATQHLDPGIYTNIFAVQIPDETVEVMCASADAYPSLREIRETIRVSSRSIRVYRLEGIVLGYGSDLDWFADKGFERQHKRLYDHPRWCSRMIVEGLVDLLKEQGYREWVGKGRTTLYEPQPFRQAAQGRFRVFRGYDLRSIHWWKENQPSFGLIVDICWEIQDANGKRLSSPEIAQYNAMAEIAQIQEEFLPGNRINLAGC</sequence>
<organism evidence="1">
    <name type="scientific">uncultured prokaryote</name>
    <dbReference type="NCBI Taxonomy" id="198431"/>
    <lineage>
        <taxon>unclassified sequences</taxon>
        <taxon>environmental samples</taxon>
    </lineage>
</organism>